<keyword evidence="4" id="KW-1185">Reference proteome</keyword>
<reference evidence="3 4" key="1">
    <citation type="submission" date="2013-07" db="EMBL/GenBank/DDBJ databases">
        <title>Comparative Genomic and Metabolomic Analysis of Twelve Strains of Pseudoalteromonas luteoviolacea.</title>
        <authorList>
            <person name="Vynne N.G."/>
            <person name="Mansson M."/>
            <person name="Gram L."/>
        </authorList>
    </citation>
    <scope>NUCLEOTIDE SEQUENCE [LARGE SCALE GENOMIC DNA]</scope>
    <source>
        <strain evidence="3 4">DSM 6061</strain>
    </source>
</reference>
<evidence type="ECO:0000313" key="4">
    <source>
        <dbReference type="Proteomes" id="UP000076643"/>
    </source>
</evidence>
<keyword evidence="1" id="KW-0812">Transmembrane</keyword>
<keyword evidence="1" id="KW-0472">Membrane</keyword>
<dbReference type="RefSeq" id="WP_063358678.1">
    <property type="nucleotide sequence ID" value="NZ_AQHB01000030.1"/>
</dbReference>
<dbReference type="AlphaFoldDB" id="A0A166XK67"/>
<evidence type="ECO:0000259" key="2">
    <source>
        <dbReference type="Pfam" id="PF04892"/>
    </source>
</evidence>
<evidence type="ECO:0000256" key="1">
    <source>
        <dbReference type="SAM" id="Phobius"/>
    </source>
</evidence>
<gene>
    <name evidence="3" type="ORF">N475_11855</name>
</gene>
<accession>A0A166XK67</accession>
<sequence>MTRRVYQTLLLLFLIAFTYLFAREVQVQSIRITHLDKLAHFAVFFMLAFFSYHAFKFKPWFHMVLLTSYGACIEWMQSTIPYRQASMGDFIADVLGALSYFVLLWLMRKYQARKSS</sequence>
<dbReference type="PANTHER" id="PTHR28008:SF1">
    <property type="entry name" value="DOMAIN PROTEIN, PUTATIVE (AFU_ORTHOLOGUE AFUA_3G10980)-RELATED"/>
    <property type="match status" value="1"/>
</dbReference>
<dbReference type="PATRIC" id="fig|1365250.3.peg.1601"/>
<comment type="caution">
    <text evidence="3">The sequence shown here is derived from an EMBL/GenBank/DDBJ whole genome shotgun (WGS) entry which is preliminary data.</text>
</comment>
<feature type="transmembrane region" description="Helical" evidence="1">
    <location>
        <begin position="90"/>
        <end position="107"/>
    </location>
</feature>
<dbReference type="Pfam" id="PF04892">
    <property type="entry name" value="VanZ"/>
    <property type="match status" value="1"/>
</dbReference>
<dbReference type="EMBL" id="AUYB01000095">
    <property type="protein sequence ID" value="KZN40466.1"/>
    <property type="molecule type" value="Genomic_DNA"/>
</dbReference>
<dbReference type="Proteomes" id="UP000076643">
    <property type="component" value="Unassembled WGS sequence"/>
</dbReference>
<name>A0A166XK67_9GAMM</name>
<feature type="transmembrane region" description="Helical" evidence="1">
    <location>
        <begin position="38"/>
        <end position="55"/>
    </location>
</feature>
<feature type="domain" description="VanZ-like" evidence="2">
    <location>
        <begin position="17"/>
        <end position="107"/>
    </location>
</feature>
<evidence type="ECO:0000313" key="3">
    <source>
        <dbReference type="EMBL" id="KZN40466.1"/>
    </source>
</evidence>
<organism evidence="3 4">
    <name type="scientific">Pseudoalteromonas luteoviolacea DSM 6061</name>
    <dbReference type="NCBI Taxonomy" id="1365250"/>
    <lineage>
        <taxon>Bacteria</taxon>
        <taxon>Pseudomonadati</taxon>
        <taxon>Pseudomonadota</taxon>
        <taxon>Gammaproteobacteria</taxon>
        <taxon>Alteromonadales</taxon>
        <taxon>Pseudoalteromonadaceae</taxon>
        <taxon>Pseudoalteromonas</taxon>
    </lineage>
</organism>
<dbReference type="PANTHER" id="PTHR28008">
    <property type="entry name" value="DOMAIN PROTEIN, PUTATIVE (AFU_ORTHOLOGUE AFUA_3G10980)-RELATED"/>
    <property type="match status" value="1"/>
</dbReference>
<dbReference type="NCBIfam" id="NF037970">
    <property type="entry name" value="vanZ_1"/>
    <property type="match status" value="1"/>
</dbReference>
<protein>
    <recommendedName>
        <fullName evidence="2">VanZ-like domain-containing protein</fullName>
    </recommendedName>
</protein>
<proteinExistence type="predicted"/>
<dbReference type="InterPro" id="IPR006976">
    <property type="entry name" value="VanZ-like"/>
</dbReference>
<keyword evidence="1" id="KW-1133">Transmembrane helix</keyword>